<evidence type="ECO:0000313" key="3">
    <source>
        <dbReference type="Proteomes" id="UP000186040"/>
    </source>
</evidence>
<dbReference type="PANTHER" id="PTHR35585:SF1">
    <property type="entry name" value="HHE DOMAIN PROTEIN (AFU_ORTHOLOGUE AFUA_4G00730)"/>
    <property type="match status" value="1"/>
</dbReference>
<feature type="domain" description="Hemerythrin-like" evidence="1">
    <location>
        <begin position="9"/>
        <end position="122"/>
    </location>
</feature>
<keyword evidence="3" id="KW-1185">Reference proteome</keyword>
<accession>A0A1Q9LPR0</accession>
<name>A0A1Q9LPR0_9PSEU</name>
<dbReference type="RefSeq" id="WP_075974221.1">
    <property type="nucleotide sequence ID" value="NZ_MKQR01000008.1"/>
</dbReference>
<dbReference type="Gene3D" id="1.20.120.520">
    <property type="entry name" value="nmb1532 protein domain like"/>
    <property type="match status" value="1"/>
</dbReference>
<dbReference type="InterPro" id="IPR012312">
    <property type="entry name" value="Hemerythrin-like"/>
</dbReference>
<dbReference type="EMBL" id="MKQR01000008">
    <property type="protein sequence ID" value="OLR94012.1"/>
    <property type="molecule type" value="Genomic_DNA"/>
</dbReference>
<dbReference type="Pfam" id="PF01814">
    <property type="entry name" value="Hemerythrin"/>
    <property type="match status" value="1"/>
</dbReference>
<comment type="caution">
    <text evidence="2">The sequence shown here is derived from an EMBL/GenBank/DDBJ whole genome shotgun (WGS) entry which is preliminary data.</text>
</comment>
<dbReference type="STRING" id="1193682.BJP25_13630"/>
<reference evidence="2 3" key="1">
    <citation type="submission" date="2016-10" db="EMBL/GenBank/DDBJ databases">
        <title>The Draft Genome Sequence of Actinokineospora bangkokensis 44EHWT reveals the biosynthetic pathway of antifungal compounds Thailandins with unusual extender unit butylmalonyl-CoA.</title>
        <authorList>
            <person name="Greule A."/>
            <person name="Intra B."/>
            <person name="Flemming S."/>
            <person name="Rommel M.G."/>
            <person name="Panbangred W."/>
            <person name="Bechthold A."/>
        </authorList>
    </citation>
    <scope>NUCLEOTIDE SEQUENCE [LARGE SCALE GENOMIC DNA]</scope>
    <source>
        <strain evidence="2 3">44EHW</strain>
    </source>
</reference>
<dbReference type="Proteomes" id="UP000186040">
    <property type="component" value="Unassembled WGS sequence"/>
</dbReference>
<protein>
    <submittedName>
        <fullName evidence="2">Cation-binding protein</fullName>
    </submittedName>
</protein>
<evidence type="ECO:0000259" key="1">
    <source>
        <dbReference type="Pfam" id="PF01814"/>
    </source>
</evidence>
<gene>
    <name evidence="2" type="ORF">BJP25_13630</name>
</gene>
<dbReference type="OrthoDB" id="5183396at2"/>
<evidence type="ECO:0000313" key="2">
    <source>
        <dbReference type="EMBL" id="OLR94012.1"/>
    </source>
</evidence>
<sequence>MPTTTNTDVVDLILADHRRFEDLFRGLRDRGNDRGALLAELAHLLVGHAEAEESEVYPALRRFKGVDDHEVEHGAEEHAEGHVALLALMRVSDTASDEWEDKLEELVKDINHHVDEEERTILNDARESVPDQRRAELGERFATVRDERIEAGCGSLEHVQELVERTKDRID</sequence>
<dbReference type="PANTHER" id="PTHR35585">
    <property type="entry name" value="HHE DOMAIN PROTEIN (AFU_ORTHOLOGUE AFUA_4G00730)"/>
    <property type="match status" value="1"/>
</dbReference>
<organism evidence="2 3">
    <name type="scientific">Actinokineospora bangkokensis</name>
    <dbReference type="NCBI Taxonomy" id="1193682"/>
    <lineage>
        <taxon>Bacteria</taxon>
        <taxon>Bacillati</taxon>
        <taxon>Actinomycetota</taxon>
        <taxon>Actinomycetes</taxon>
        <taxon>Pseudonocardiales</taxon>
        <taxon>Pseudonocardiaceae</taxon>
        <taxon>Actinokineospora</taxon>
    </lineage>
</organism>
<dbReference type="AlphaFoldDB" id="A0A1Q9LPR0"/>
<proteinExistence type="predicted"/>